<evidence type="ECO:0000256" key="7">
    <source>
        <dbReference type="ARBA" id="ARBA00023306"/>
    </source>
</evidence>
<organism evidence="10 11">
    <name type="scientific">Pseudanabaena cinerea FACHB-1277</name>
    <dbReference type="NCBI Taxonomy" id="2949581"/>
    <lineage>
        <taxon>Bacteria</taxon>
        <taxon>Bacillati</taxon>
        <taxon>Cyanobacteriota</taxon>
        <taxon>Cyanophyceae</taxon>
        <taxon>Pseudanabaenales</taxon>
        <taxon>Pseudanabaenaceae</taxon>
        <taxon>Pseudanabaena</taxon>
        <taxon>Pseudanabaena cinerea</taxon>
    </lineage>
</organism>
<dbReference type="GO" id="GO:0051301">
    <property type="term" value="P:cell division"/>
    <property type="evidence" value="ECO:0007669"/>
    <property type="project" value="UniProtKB-KW"/>
</dbReference>
<protein>
    <submittedName>
        <fullName evidence="10">FtsQ-type POTRA domain-containing protein</fullName>
    </submittedName>
</protein>
<keyword evidence="2" id="KW-1003">Cell membrane</keyword>
<keyword evidence="6 8" id="KW-0472">Membrane</keyword>
<dbReference type="InterPro" id="IPR013685">
    <property type="entry name" value="POTRA_FtsQ_type"/>
</dbReference>
<comment type="caution">
    <text evidence="10">The sequence shown here is derived from an EMBL/GenBank/DDBJ whole genome shotgun (WGS) entry which is preliminary data.</text>
</comment>
<dbReference type="GO" id="GO:0005886">
    <property type="term" value="C:plasma membrane"/>
    <property type="evidence" value="ECO:0007669"/>
    <property type="project" value="TreeGrafter"/>
</dbReference>
<reference evidence="10" key="1">
    <citation type="journal article" date="2015" name="ISME J.">
        <title>Draft Genome Sequence of Streptomyces incarnatus NRRL8089, which Produces the Nucleoside Antibiotic Sinefungin.</title>
        <authorList>
            <person name="Oshima K."/>
            <person name="Hattori M."/>
            <person name="Shimizu H."/>
            <person name="Fukuda K."/>
            <person name="Nemoto M."/>
            <person name="Inagaki K."/>
            <person name="Tamura T."/>
        </authorList>
    </citation>
    <scope>NUCLEOTIDE SEQUENCE</scope>
    <source>
        <strain evidence="10">FACHB-1277</strain>
    </source>
</reference>
<dbReference type="InterPro" id="IPR034746">
    <property type="entry name" value="POTRA"/>
</dbReference>
<dbReference type="Pfam" id="PF08478">
    <property type="entry name" value="POTRA_1"/>
    <property type="match status" value="1"/>
</dbReference>
<evidence type="ECO:0000313" key="11">
    <source>
        <dbReference type="Proteomes" id="UP000631421"/>
    </source>
</evidence>
<dbReference type="PANTHER" id="PTHR37820">
    <property type="entry name" value="CELL DIVISION PROTEIN DIVIB"/>
    <property type="match status" value="1"/>
</dbReference>
<keyword evidence="4 8" id="KW-0812">Transmembrane</keyword>
<gene>
    <name evidence="10" type="ORF">H6F44_03855</name>
</gene>
<dbReference type="AlphaFoldDB" id="A0A926US16"/>
<evidence type="ECO:0000256" key="5">
    <source>
        <dbReference type="ARBA" id="ARBA00022989"/>
    </source>
</evidence>
<dbReference type="EMBL" id="JACJPY010000007">
    <property type="protein sequence ID" value="MBD2149262.1"/>
    <property type="molecule type" value="Genomic_DNA"/>
</dbReference>
<dbReference type="RefSeq" id="WP_190349634.1">
    <property type="nucleotide sequence ID" value="NZ_JACJPY010000007.1"/>
</dbReference>
<dbReference type="Gene3D" id="3.10.20.310">
    <property type="entry name" value="membrane protein fhac"/>
    <property type="match status" value="1"/>
</dbReference>
<evidence type="ECO:0000256" key="2">
    <source>
        <dbReference type="ARBA" id="ARBA00022475"/>
    </source>
</evidence>
<keyword evidence="7" id="KW-0131">Cell cycle</keyword>
<name>A0A926US16_9CYAN</name>
<dbReference type="PROSITE" id="PS51779">
    <property type="entry name" value="POTRA"/>
    <property type="match status" value="1"/>
</dbReference>
<feature type="transmembrane region" description="Helical" evidence="8">
    <location>
        <begin position="33"/>
        <end position="52"/>
    </location>
</feature>
<feature type="domain" description="POTRA" evidence="9">
    <location>
        <begin position="58"/>
        <end position="127"/>
    </location>
</feature>
<evidence type="ECO:0000256" key="8">
    <source>
        <dbReference type="SAM" id="Phobius"/>
    </source>
</evidence>
<evidence type="ECO:0000259" key="9">
    <source>
        <dbReference type="PROSITE" id="PS51779"/>
    </source>
</evidence>
<evidence type="ECO:0000256" key="3">
    <source>
        <dbReference type="ARBA" id="ARBA00022618"/>
    </source>
</evidence>
<evidence type="ECO:0000313" key="10">
    <source>
        <dbReference type="EMBL" id="MBD2149262.1"/>
    </source>
</evidence>
<reference evidence="10" key="2">
    <citation type="submission" date="2020-08" db="EMBL/GenBank/DDBJ databases">
        <authorList>
            <person name="Chen M."/>
            <person name="Teng W."/>
            <person name="Zhao L."/>
            <person name="Hu C."/>
            <person name="Zhou Y."/>
            <person name="Han B."/>
            <person name="Song L."/>
            <person name="Shu W."/>
        </authorList>
    </citation>
    <scope>NUCLEOTIDE SEQUENCE</scope>
    <source>
        <strain evidence="10">FACHB-1277</strain>
    </source>
</reference>
<evidence type="ECO:0000256" key="1">
    <source>
        <dbReference type="ARBA" id="ARBA00004370"/>
    </source>
</evidence>
<dbReference type="PANTHER" id="PTHR37820:SF1">
    <property type="entry name" value="CELL DIVISION PROTEIN FTSQ"/>
    <property type="match status" value="1"/>
</dbReference>
<dbReference type="InterPro" id="IPR050487">
    <property type="entry name" value="FtsQ_DivIB"/>
</dbReference>
<accession>A0A926US16</accession>
<evidence type="ECO:0000256" key="6">
    <source>
        <dbReference type="ARBA" id="ARBA00023136"/>
    </source>
</evidence>
<dbReference type="Proteomes" id="UP000631421">
    <property type="component" value="Unassembled WGS sequence"/>
</dbReference>
<keyword evidence="5 8" id="KW-1133">Transmembrane helix</keyword>
<evidence type="ECO:0000256" key="4">
    <source>
        <dbReference type="ARBA" id="ARBA00022692"/>
    </source>
</evidence>
<comment type="subcellular location">
    <subcellularLocation>
        <location evidence="1">Membrane</location>
    </subcellularLocation>
</comment>
<keyword evidence="3" id="KW-0132">Cell division</keyword>
<sequence length="277" mass="31336">MTVEVLIAPGEADYVARRKQLRKQRRIRIWQRIWQLTFITGMTGGLLWVAMLPEWQLRSPAQIEIEGNSLLSSNVIKKALPIKYPQSIFQIQPQAIATQLENSAPVFGVVVSRTIFPSKLTIQVRERLPIANSTRKGQTGFLDAEGIWIPVKAYPTSITKPKLVVLEPSDRPIANWSTLYRQISQSQVKINQVDARDQSNLILSTELGLVYFGTYQPALFTTQLETLDRMRTLPDKLNSQNLLHIDLTQPSAPVLEMKLTQNNKSNPTNQQATPNQP</sequence>
<keyword evidence="11" id="KW-1185">Reference proteome</keyword>
<proteinExistence type="predicted"/>